<sequence length="413" mass="44471">MNARIGNLHIALEQRYCAHNYAPLPVVLSRGHGVWLWDDQGHRYMDMMSAYSAVSFGHANVALVEALTQQAQRLSVTSRAFYSDRLGLFLQRLCEMTAMERALPMNSGAEAVETAIKAARKWAYKRKGVADGRARIVVCRGNFAGRTTTIVGFSSEAQYRDGFGPFDGGFDSVPFGDAAALEAAITPDTAAFLVEPIQGEGGIIVPPEGYLRQCREICTRHRVLMICDEVQTGLGRTGRLLACDHEGVRPDGLVLGKALGGGLLAVSAFLASSEVMDVFSPGDHGSTFGGNALAAAVGFKALELLQDGALAANAERLGKRLREGLRAIGHPAIREVRGKGLLIGMDLDPHVIGARAFCERLMAHGILSKETHETVVRFAPPLVIDDEQIDTALRAIGEVFHEIPLVQPQGEST</sequence>
<evidence type="ECO:0000313" key="9">
    <source>
        <dbReference type="EMBL" id="MFJ3046150.1"/>
    </source>
</evidence>
<evidence type="ECO:0000256" key="4">
    <source>
        <dbReference type="ARBA" id="ARBA00022576"/>
    </source>
</evidence>
<dbReference type="Gene3D" id="3.40.640.10">
    <property type="entry name" value="Type I PLP-dependent aspartate aminotransferase-like (Major domain)"/>
    <property type="match status" value="1"/>
</dbReference>
<evidence type="ECO:0000256" key="3">
    <source>
        <dbReference type="ARBA" id="ARBA00012924"/>
    </source>
</evidence>
<dbReference type="CDD" id="cd00610">
    <property type="entry name" value="OAT_like"/>
    <property type="match status" value="1"/>
</dbReference>
<protein>
    <recommendedName>
        <fullName evidence="3">ornithine aminotransferase</fullName>
        <ecNumber evidence="3">2.6.1.13</ecNumber>
    </recommendedName>
    <alternativeName>
        <fullName evidence="7">Ornithine--oxo-acid aminotransferase</fullName>
    </alternativeName>
</protein>
<dbReference type="InterPro" id="IPR015424">
    <property type="entry name" value="PyrdxlP-dep_Trfase"/>
</dbReference>
<gene>
    <name evidence="9" type="primary">rocD</name>
    <name evidence="9" type="ORF">ACIPEN_09980</name>
</gene>
<dbReference type="InterPro" id="IPR050103">
    <property type="entry name" value="Class-III_PLP-dep_AT"/>
</dbReference>
<proteinExistence type="inferred from homology"/>
<dbReference type="Gene3D" id="3.90.1150.10">
    <property type="entry name" value="Aspartate Aminotransferase, domain 1"/>
    <property type="match status" value="1"/>
</dbReference>
<dbReference type="Pfam" id="PF00202">
    <property type="entry name" value="Aminotran_3"/>
    <property type="match status" value="1"/>
</dbReference>
<comment type="caution">
    <text evidence="9">The sequence shown here is derived from an EMBL/GenBank/DDBJ whole genome shotgun (WGS) entry which is preliminary data.</text>
</comment>
<keyword evidence="5 9" id="KW-0808">Transferase</keyword>
<dbReference type="RefSeq" id="WP_402700106.1">
    <property type="nucleotide sequence ID" value="NZ_JBIUZV010000004.1"/>
</dbReference>
<evidence type="ECO:0000256" key="5">
    <source>
        <dbReference type="ARBA" id="ARBA00022679"/>
    </source>
</evidence>
<dbReference type="EMBL" id="JBIUZV010000004">
    <property type="protein sequence ID" value="MFJ3046150.1"/>
    <property type="molecule type" value="Genomic_DNA"/>
</dbReference>
<evidence type="ECO:0000313" key="10">
    <source>
        <dbReference type="Proteomes" id="UP001617427"/>
    </source>
</evidence>
<comment type="pathway">
    <text evidence="2">Amino-acid biosynthesis; L-proline biosynthesis; L-glutamate 5-semialdehyde from L-ornithine: step 1/1.</text>
</comment>
<dbReference type="InterPro" id="IPR005814">
    <property type="entry name" value="Aminotrans_3"/>
</dbReference>
<comment type="cofactor">
    <cofactor evidence="1">
        <name>pyridoxal 5'-phosphate</name>
        <dbReference type="ChEBI" id="CHEBI:597326"/>
    </cofactor>
</comment>
<comment type="similarity">
    <text evidence="8">Belongs to the class-III pyridoxal-phosphate-dependent aminotransferase family.</text>
</comment>
<dbReference type="PANTHER" id="PTHR11986">
    <property type="entry name" value="AMINOTRANSFERASE CLASS III"/>
    <property type="match status" value="1"/>
</dbReference>
<dbReference type="InterPro" id="IPR049704">
    <property type="entry name" value="Aminotrans_3_PPA_site"/>
</dbReference>
<dbReference type="NCBIfam" id="TIGR01885">
    <property type="entry name" value="Orn_aminotrans"/>
    <property type="match status" value="1"/>
</dbReference>
<name>A0ABW8EXE9_9BURK</name>
<accession>A0ABW8EXE9</accession>
<dbReference type="InterPro" id="IPR015421">
    <property type="entry name" value="PyrdxlP-dep_Trfase_major"/>
</dbReference>
<keyword evidence="6 8" id="KW-0663">Pyridoxal phosphate</keyword>
<dbReference type="InterPro" id="IPR015422">
    <property type="entry name" value="PyrdxlP-dep_Trfase_small"/>
</dbReference>
<dbReference type="PANTHER" id="PTHR11986:SF18">
    <property type="entry name" value="ORNITHINE AMINOTRANSFERASE, MITOCHONDRIAL"/>
    <property type="match status" value="1"/>
</dbReference>
<reference evidence="9 10" key="1">
    <citation type="submission" date="2024-10" db="EMBL/GenBank/DDBJ databases">
        <title>The Natural Products Discovery Center: Release of the First 8490 Sequenced Strains for Exploring Actinobacteria Biosynthetic Diversity.</title>
        <authorList>
            <person name="Kalkreuter E."/>
            <person name="Kautsar S.A."/>
            <person name="Yang D."/>
            <person name="Bader C.D."/>
            <person name="Teijaro C.N."/>
            <person name="Fluegel L."/>
            <person name="Davis C.M."/>
            <person name="Simpson J.R."/>
            <person name="Lauterbach L."/>
            <person name="Steele A.D."/>
            <person name="Gui C."/>
            <person name="Meng S."/>
            <person name="Li G."/>
            <person name="Viehrig K."/>
            <person name="Ye F."/>
            <person name="Su P."/>
            <person name="Kiefer A.F."/>
            <person name="Nichols A."/>
            <person name="Cepeda A.J."/>
            <person name="Yan W."/>
            <person name="Fan B."/>
            <person name="Jiang Y."/>
            <person name="Adhikari A."/>
            <person name="Zheng C.-J."/>
            <person name="Schuster L."/>
            <person name="Cowan T.M."/>
            <person name="Smanski M.J."/>
            <person name="Chevrette M.G."/>
            <person name="De Carvalho L.P.S."/>
            <person name="Shen B."/>
        </authorList>
    </citation>
    <scope>NUCLEOTIDE SEQUENCE [LARGE SCALE GENOMIC DNA]</scope>
    <source>
        <strain evidence="9 10">NPDC087045</strain>
    </source>
</reference>
<organism evidence="9 10">
    <name type="scientific">Herbaspirillum chlorophenolicum</name>
    <dbReference type="NCBI Taxonomy" id="211589"/>
    <lineage>
        <taxon>Bacteria</taxon>
        <taxon>Pseudomonadati</taxon>
        <taxon>Pseudomonadota</taxon>
        <taxon>Betaproteobacteria</taxon>
        <taxon>Burkholderiales</taxon>
        <taxon>Oxalobacteraceae</taxon>
        <taxon>Herbaspirillum</taxon>
    </lineage>
</organism>
<dbReference type="SUPFAM" id="SSF53383">
    <property type="entry name" value="PLP-dependent transferases"/>
    <property type="match status" value="1"/>
</dbReference>
<evidence type="ECO:0000256" key="1">
    <source>
        <dbReference type="ARBA" id="ARBA00001933"/>
    </source>
</evidence>
<dbReference type="Proteomes" id="UP001617427">
    <property type="component" value="Unassembled WGS sequence"/>
</dbReference>
<dbReference type="EC" id="2.6.1.13" evidence="3"/>
<evidence type="ECO:0000256" key="6">
    <source>
        <dbReference type="ARBA" id="ARBA00022898"/>
    </source>
</evidence>
<keyword evidence="10" id="KW-1185">Reference proteome</keyword>
<evidence type="ECO:0000256" key="2">
    <source>
        <dbReference type="ARBA" id="ARBA00004998"/>
    </source>
</evidence>
<dbReference type="PIRSF" id="PIRSF000521">
    <property type="entry name" value="Transaminase_4ab_Lys_Orn"/>
    <property type="match status" value="1"/>
</dbReference>
<dbReference type="PROSITE" id="PS00600">
    <property type="entry name" value="AA_TRANSFER_CLASS_3"/>
    <property type="match status" value="1"/>
</dbReference>
<keyword evidence="4 9" id="KW-0032">Aminotransferase</keyword>
<dbReference type="GO" id="GO:0004587">
    <property type="term" value="F:ornithine aminotransferase activity"/>
    <property type="evidence" value="ECO:0007669"/>
    <property type="project" value="UniProtKB-EC"/>
</dbReference>
<evidence type="ECO:0000256" key="8">
    <source>
        <dbReference type="RuleBase" id="RU003560"/>
    </source>
</evidence>
<evidence type="ECO:0000256" key="7">
    <source>
        <dbReference type="ARBA" id="ARBA00030587"/>
    </source>
</evidence>
<dbReference type="InterPro" id="IPR010164">
    <property type="entry name" value="Orn_aminotrans"/>
</dbReference>